<dbReference type="SUPFAM" id="SSF52283">
    <property type="entry name" value="Formate/glycerate dehydrogenase catalytic domain-like"/>
    <property type="match status" value="1"/>
</dbReference>
<reference evidence="5" key="1">
    <citation type="submission" date="2018-05" db="EMBL/GenBank/DDBJ databases">
        <authorList>
            <person name="Lanie J.A."/>
            <person name="Ng W.-L."/>
            <person name="Kazmierczak K.M."/>
            <person name="Andrzejewski T.M."/>
            <person name="Davidsen T.M."/>
            <person name="Wayne K.J."/>
            <person name="Tettelin H."/>
            <person name="Glass J.I."/>
            <person name="Rusch D."/>
            <person name="Podicherti R."/>
            <person name="Tsui H.-C.T."/>
            <person name="Winkler M.E."/>
        </authorList>
    </citation>
    <scope>NUCLEOTIDE SEQUENCE</scope>
</reference>
<dbReference type="PANTHER" id="PTHR42789:SF1">
    <property type="entry name" value="D-ISOMER SPECIFIC 2-HYDROXYACID DEHYDROGENASE FAMILY PROTEIN (AFU_ORTHOLOGUE AFUA_6G10090)"/>
    <property type="match status" value="1"/>
</dbReference>
<proteinExistence type="inferred from homology"/>
<evidence type="ECO:0000256" key="3">
    <source>
        <dbReference type="ARBA" id="ARBA00023027"/>
    </source>
</evidence>
<dbReference type="InterPro" id="IPR006140">
    <property type="entry name" value="D-isomer_DH_NAD-bd"/>
</dbReference>
<name>A0A382VIL3_9ZZZZ</name>
<accession>A0A382VIL3</accession>
<keyword evidence="3" id="KW-0520">NAD</keyword>
<organism evidence="5">
    <name type="scientific">marine metagenome</name>
    <dbReference type="NCBI Taxonomy" id="408172"/>
    <lineage>
        <taxon>unclassified sequences</taxon>
        <taxon>metagenomes</taxon>
        <taxon>ecological metagenomes</taxon>
    </lineage>
</organism>
<dbReference type="EMBL" id="UINC01151876">
    <property type="protein sequence ID" value="SVD45741.1"/>
    <property type="molecule type" value="Genomic_DNA"/>
</dbReference>
<dbReference type="GO" id="GO:0016616">
    <property type="term" value="F:oxidoreductase activity, acting on the CH-OH group of donors, NAD or NADP as acceptor"/>
    <property type="evidence" value="ECO:0007669"/>
    <property type="project" value="InterPro"/>
</dbReference>
<dbReference type="InterPro" id="IPR050857">
    <property type="entry name" value="D-2-hydroxyacid_DH"/>
</dbReference>
<evidence type="ECO:0000259" key="4">
    <source>
        <dbReference type="Pfam" id="PF02826"/>
    </source>
</evidence>
<dbReference type="InterPro" id="IPR029753">
    <property type="entry name" value="D-isomer_DH_CS"/>
</dbReference>
<dbReference type="PANTHER" id="PTHR42789">
    <property type="entry name" value="D-ISOMER SPECIFIC 2-HYDROXYACID DEHYDROGENASE FAMILY PROTEIN (AFU_ORTHOLOGUE AFUA_6G10090)"/>
    <property type="match status" value="1"/>
</dbReference>
<evidence type="ECO:0000256" key="2">
    <source>
        <dbReference type="ARBA" id="ARBA00023002"/>
    </source>
</evidence>
<dbReference type="Gene3D" id="3.40.50.720">
    <property type="entry name" value="NAD(P)-binding Rossmann-like Domain"/>
    <property type="match status" value="2"/>
</dbReference>
<dbReference type="InterPro" id="IPR036291">
    <property type="entry name" value="NAD(P)-bd_dom_sf"/>
</dbReference>
<dbReference type="Pfam" id="PF02826">
    <property type="entry name" value="2-Hacid_dh_C"/>
    <property type="match status" value="1"/>
</dbReference>
<evidence type="ECO:0000313" key="5">
    <source>
        <dbReference type="EMBL" id="SVD45741.1"/>
    </source>
</evidence>
<gene>
    <name evidence="5" type="ORF">METZ01_LOCUS398595</name>
</gene>
<feature type="domain" description="D-isomer specific 2-hydroxyacid dehydrogenase NAD-binding" evidence="4">
    <location>
        <begin position="108"/>
        <end position="256"/>
    </location>
</feature>
<keyword evidence="2" id="KW-0560">Oxidoreductase</keyword>
<feature type="non-terminal residue" evidence="5">
    <location>
        <position position="256"/>
    </location>
</feature>
<sequence length="256" mass="27800">MKVLITTSSFGEDAIQLLIKSGFEVINNPYRRKVTQTELIPLLKEVHGVIAGLEQYDYDILSKSELKIISRCGSGISNIDLDAAKKLGITVYNTPEGPTQSVAELTVGCLLCLIREIPRINTLMHAGKWEKSTGRLLKDMKILVIGYGRIGKTVANILSAIGARIFISDPFVKDEDIPGNFTKIDLIKGISKADVITLHSSGEDLMLGEKEFGLVKSGVYILNAARGGLIDEAALEQALVSGKVAGAWLDTFQQEP</sequence>
<protein>
    <recommendedName>
        <fullName evidence="4">D-isomer specific 2-hydroxyacid dehydrogenase NAD-binding domain-containing protein</fullName>
    </recommendedName>
</protein>
<dbReference type="SUPFAM" id="SSF51735">
    <property type="entry name" value="NAD(P)-binding Rossmann-fold domains"/>
    <property type="match status" value="1"/>
</dbReference>
<dbReference type="AlphaFoldDB" id="A0A382VIL3"/>
<dbReference type="GO" id="GO:0051287">
    <property type="term" value="F:NAD binding"/>
    <property type="evidence" value="ECO:0007669"/>
    <property type="project" value="InterPro"/>
</dbReference>
<comment type="similarity">
    <text evidence="1">Belongs to the D-isomer specific 2-hydroxyacid dehydrogenase family.</text>
</comment>
<evidence type="ECO:0000256" key="1">
    <source>
        <dbReference type="ARBA" id="ARBA00005854"/>
    </source>
</evidence>
<dbReference type="PROSITE" id="PS00671">
    <property type="entry name" value="D_2_HYDROXYACID_DH_3"/>
    <property type="match status" value="1"/>
</dbReference>